<evidence type="ECO:0000313" key="1">
    <source>
        <dbReference type="EMBL" id="KAL0442270.1"/>
    </source>
</evidence>
<comment type="caution">
    <text evidence="1">The sequence shown here is derived from an EMBL/GenBank/DDBJ whole genome shotgun (WGS) entry which is preliminary data.</text>
</comment>
<proteinExistence type="predicted"/>
<gene>
    <name evidence="1" type="ORF">Sradi_0165900</name>
</gene>
<protein>
    <submittedName>
        <fullName evidence="1">Uncharacterized protein</fullName>
    </submittedName>
</protein>
<sequence length="425" mass="49073">MGVNAVYRFSIAFHPLQIRMHTPIKNPSLSMEYGISAGRRTERRRNREEKKRYRLLFDKQTKCAEGLGSVHTLSVATKACWLAVWAKAWSMCGTCDEAVKDDNRPSIWQLRDDAGKAVMDSFHCGWKQFWAVFPSSWRCQLYCYAFICFSWFVHEGLSFERICGDFKAFVWVRFVKAQMRKVKEELPQFVEKGLVSVPEEIGCLFEVVDIKLEALKTDIRLAAKVLDAEKVSITSMYLTEDAKLWWRYCLSDDASANRECIETWKVLKKELNYQLLPCNTSWVARESLRNLRHTRMVSLKLWAHIELRWQGEGKTKFGKKFKKKEKAKEVVTETSHPRAVEKPKVGYFICRNIEHRARDCLKCGRLNTIVAEQIDGERGTELAQMVAMQLGTLQVQSCGCGETHKKGLMMVEDRINGTSNHGTVK</sequence>
<reference evidence="1" key="2">
    <citation type="journal article" date="2024" name="Plant">
        <title>Genomic evolution and insights into agronomic trait innovations of Sesamum species.</title>
        <authorList>
            <person name="Miao H."/>
            <person name="Wang L."/>
            <person name="Qu L."/>
            <person name="Liu H."/>
            <person name="Sun Y."/>
            <person name="Le M."/>
            <person name="Wang Q."/>
            <person name="Wei S."/>
            <person name="Zheng Y."/>
            <person name="Lin W."/>
            <person name="Duan Y."/>
            <person name="Cao H."/>
            <person name="Xiong S."/>
            <person name="Wang X."/>
            <person name="Wei L."/>
            <person name="Li C."/>
            <person name="Ma Q."/>
            <person name="Ju M."/>
            <person name="Zhao R."/>
            <person name="Li G."/>
            <person name="Mu C."/>
            <person name="Tian Q."/>
            <person name="Mei H."/>
            <person name="Zhang T."/>
            <person name="Gao T."/>
            <person name="Zhang H."/>
        </authorList>
    </citation>
    <scope>NUCLEOTIDE SEQUENCE</scope>
    <source>
        <strain evidence="1">G02</strain>
    </source>
</reference>
<accession>A0AAW2WKA3</accession>
<dbReference type="AlphaFoldDB" id="A0AAW2WKA3"/>
<reference evidence="1" key="1">
    <citation type="submission" date="2020-06" db="EMBL/GenBank/DDBJ databases">
        <authorList>
            <person name="Li T."/>
            <person name="Hu X."/>
            <person name="Zhang T."/>
            <person name="Song X."/>
            <person name="Zhang H."/>
            <person name="Dai N."/>
            <person name="Sheng W."/>
            <person name="Hou X."/>
            <person name="Wei L."/>
        </authorList>
    </citation>
    <scope>NUCLEOTIDE SEQUENCE</scope>
    <source>
        <strain evidence="1">G02</strain>
        <tissue evidence="1">Leaf</tissue>
    </source>
</reference>
<dbReference type="EMBL" id="JACGWJ010000001">
    <property type="protein sequence ID" value="KAL0442270.1"/>
    <property type="molecule type" value="Genomic_DNA"/>
</dbReference>
<name>A0AAW2WKA3_SESRA</name>
<organism evidence="1">
    <name type="scientific">Sesamum radiatum</name>
    <name type="common">Black benniseed</name>
    <dbReference type="NCBI Taxonomy" id="300843"/>
    <lineage>
        <taxon>Eukaryota</taxon>
        <taxon>Viridiplantae</taxon>
        <taxon>Streptophyta</taxon>
        <taxon>Embryophyta</taxon>
        <taxon>Tracheophyta</taxon>
        <taxon>Spermatophyta</taxon>
        <taxon>Magnoliopsida</taxon>
        <taxon>eudicotyledons</taxon>
        <taxon>Gunneridae</taxon>
        <taxon>Pentapetalae</taxon>
        <taxon>asterids</taxon>
        <taxon>lamiids</taxon>
        <taxon>Lamiales</taxon>
        <taxon>Pedaliaceae</taxon>
        <taxon>Sesamum</taxon>
    </lineage>
</organism>